<sequence>MSTPAPIPPDDKDWTWVLERPCPDCGYDAARVGVASIPATIAGNTALWLDLLDELGEASRTRPAPEVWSPLEYACHVRDVHRVMGARVWLMLQHSDPEFGNWDQDATAIEEAYHLADPAVVRRELTQESEAVCATYEQIPESAWTRTGRRDNGSVFTVASLARYHLHDVVHHAWDVGR</sequence>
<dbReference type="InterPro" id="IPR024775">
    <property type="entry name" value="DinB-like"/>
</dbReference>
<protein>
    <recommendedName>
        <fullName evidence="1">DinB-like domain-containing protein</fullName>
    </recommendedName>
</protein>
<keyword evidence="3" id="KW-1185">Reference proteome</keyword>
<gene>
    <name evidence="2" type="ORF">J2S59_001484</name>
</gene>
<feature type="domain" description="DinB-like" evidence="1">
    <location>
        <begin position="46"/>
        <end position="173"/>
    </location>
</feature>
<dbReference type="RefSeq" id="WP_306824967.1">
    <property type="nucleotide sequence ID" value="NZ_JAUSQM010000001.1"/>
</dbReference>
<dbReference type="InterPro" id="IPR034660">
    <property type="entry name" value="DinB/YfiT-like"/>
</dbReference>
<organism evidence="2 3">
    <name type="scientific">Nocardioides massiliensis</name>
    <dbReference type="NCBI Taxonomy" id="1325935"/>
    <lineage>
        <taxon>Bacteria</taxon>
        <taxon>Bacillati</taxon>
        <taxon>Actinomycetota</taxon>
        <taxon>Actinomycetes</taxon>
        <taxon>Propionibacteriales</taxon>
        <taxon>Nocardioidaceae</taxon>
        <taxon>Nocardioides</taxon>
    </lineage>
</organism>
<dbReference type="SUPFAM" id="SSF109854">
    <property type="entry name" value="DinB/YfiT-like putative metalloenzymes"/>
    <property type="match status" value="1"/>
</dbReference>
<dbReference type="Proteomes" id="UP001240447">
    <property type="component" value="Unassembled WGS sequence"/>
</dbReference>
<reference evidence="2 3" key="1">
    <citation type="submission" date="2023-07" db="EMBL/GenBank/DDBJ databases">
        <title>Sequencing the genomes of 1000 actinobacteria strains.</title>
        <authorList>
            <person name="Klenk H.-P."/>
        </authorList>
    </citation>
    <scope>NUCLEOTIDE SEQUENCE [LARGE SCALE GENOMIC DNA]</scope>
    <source>
        <strain evidence="2 3">GD13</strain>
    </source>
</reference>
<dbReference type="Pfam" id="PF12867">
    <property type="entry name" value="DinB_2"/>
    <property type="match status" value="1"/>
</dbReference>
<dbReference type="EMBL" id="JAUSQM010000001">
    <property type="protein sequence ID" value="MDP9821675.1"/>
    <property type="molecule type" value="Genomic_DNA"/>
</dbReference>
<dbReference type="Gene3D" id="1.20.120.450">
    <property type="entry name" value="dinb family like domain"/>
    <property type="match status" value="1"/>
</dbReference>
<proteinExistence type="predicted"/>
<evidence type="ECO:0000259" key="1">
    <source>
        <dbReference type="Pfam" id="PF12867"/>
    </source>
</evidence>
<comment type="caution">
    <text evidence="2">The sequence shown here is derived from an EMBL/GenBank/DDBJ whole genome shotgun (WGS) entry which is preliminary data.</text>
</comment>
<accession>A0ABT9NP91</accession>
<evidence type="ECO:0000313" key="3">
    <source>
        <dbReference type="Proteomes" id="UP001240447"/>
    </source>
</evidence>
<evidence type="ECO:0000313" key="2">
    <source>
        <dbReference type="EMBL" id="MDP9821675.1"/>
    </source>
</evidence>
<name>A0ABT9NP91_9ACTN</name>